<sequence length="186" mass="21679">MSNFTKTVNIVGKNSFNNFHKKMKDNQTARADSLDFIFVDNDNAPFCREMETHLKIFDQPLVACTLELSAWRLNEQLLEVPSIREEIQQKLTSLNNVTVQKWDNIKMQIQFIFRAHPAHKSKSKKLNKKSNNSILNMLLSDLDIDLDYLNPEIKEELTKEGWIKSKEKSTLKIRDPSSPQELLLIF</sequence>
<name>A0A397V299_9GLOM</name>
<evidence type="ECO:0000313" key="1">
    <source>
        <dbReference type="EMBL" id="RIB15517.1"/>
    </source>
</evidence>
<proteinExistence type="predicted"/>
<evidence type="ECO:0000313" key="2">
    <source>
        <dbReference type="Proteomes" id="UP000266673"/>
    </source>
</evidence>
<protein>
    <submittedName>
        <fullName evidence="1">Uncharacterized protein</fullName>
    </submittedName>
</protein>
<dbReference type="OrthoDB" id="2417874at2759"/>
<reference evidence="1 2" key="1">
    <citation type="submission" date="2018-06" db="EMBL/GenBank/DDBJ databases">
        <title>Comparative genomics reveals the genomic features of Rhizophagus irregularis, R. cerebriforme, R. diaphanum and Gigaspora rosea, and their symbiotic lifestyle signature.</title>
        <authorList>
            <person name="Morin E."/>
            <person name="San Clemente H."/>
            <person name="Chen E.C.H."/>
            <person name="De La Providencia I."/>
            <person name="Hainaut M."/>
            <person name="Kuo A."/>
            <person name="Kohler A."/>
            <person name="Murat C."/>
            <person name="Tang N."/>
            <person name="Roy S."/>
            <person name="Loubradou J."/>
            <person name="Henrissat B."/>
            <person name="Grigoriev I.V."/>
            <person name="Corradi N."/>
            <person name="Roux C."/>
            <person name="Martin F.M."/>
        </authorList>
    </citation>
    <scope>NUCLEOTIDE SEQUENCE [LARGE SCALE GENOMIC DNA]</scope>
    <source>
        <strain evidence="1 2">DAOM 194757</strain>
    </source>
</reference>
<gene>
    <name evidence="1" type="ORF">C2G38_2039321</name>
</gene>
<organism evidence="1 2">
    <name type="scientific">Gigaspora rosea</name>
    <dbReference type="NCBI Taxonomy" id="44941"/>
    <lineage>
        <taxon>Eukaryota</taxon>
        <taxon>Fungi</taxon>
        <taxon>Fungi incertae sedis</taxon>
        <taxon>Mucoromycota</taxon>
        <taxon>Glomeromycotina</taxon>
        <taxon>Glomeromycetes</taxon>
        <taxon>Diversisporales</taxon>
        <taxon>Gigasporaceae</taxon>
        <taxon>Gigaspora</taxon>
    </lineage>
</organism>
<dbReference type="Proteomes" id="UP000266673">
    <property type="component" value="Unassembled WGS sequence"/>
</dbReference>
<keyword evidence="2" id="KW-1185">Reference proteome</keyword>
<dbReference type="AlphaFoldDB" id="A0A397V299"/>
<accession>A0A397V299</accession>
<dbReference type="EMBL" id="QKWP01000738">
    <property type="protein sequence ID" value="RIB15517.1"/>
    <property type="molecule type" value="Genomic_DNA"/>
</dbReference>
<comment type="caution">
    <text evidence="1">The sequence shown here is derived from an EMBL/GenBank/DDBJ whole genome shotgun (WGS) entry which is preliminary data.</text>
</comment>